<proteinExistence type="predicted"/>
<name>A0A6P0CFD1_9RHOB</name>
<keyword evidence="1" id="KW-0472">Membrane</keyword>
<feature type="transmembrane region" description="Helical" evidence="1">
    <location>
        <begin position="53"/>
        <end position="76"/>
    </location>
</feature>
<keyword evidence="1" id="KW-0812">Transmembrane</keyword>
<protein>
    <recommendedName>
        <fullName evidence="4">Dihydroorotate dehydrogenase</fullName>
    </recommendedName>
</protein>
<evidence type="ECO:0000313" key="2">
    <source>
        <dbReference type="EMBL" id="NEK24637.1"/>
    </source>
</evidence>
<evidence type="ECO:0000256" key="1">
    <source>
        <dbReference type="SAM" id="Phobius"/>
    </source>
</evidence>
<reference evidence="2 3" key="1">
    <citation type="submission" date="2020-01" db="EMBL/GenBank/DDBJ databases">
        <title>Sulfitobacter sediminilitoris sp. nov., isolated from a tidal flat.</title>
        <authorList>
            <person name="Park S."/>
            <person name="Yoon J.-H."/>
        </authorList>
    </citation>
    <scope>NUCLEOTIDE SEQUENCE [LARGE SCALE GENOMIC DNA]</scope>
    <source>
        <strain evidence="2 3">JBTF-M27</strain>
    </source>
</reference>
<dbReference type="RefSeq" id="WP_164355563.1">
    <property type="nucleotide sequence ID" value="NZ_JAABNT010000019.1"/>
</dbReference>
<comment type="caution">
    <text evidence="2">The sequence shown here is derived from an EMBL/GenBank/DDBJ whole genome shotgun (WGS) entry which is preliminary data.</text>
</comment>
<gene>
    <name evidence="2" type="ORF">GV827_19850</name>
</gene>
<keyword evidence="1" id="KW-1133">Transmembrane helix</keyword>
<sequence>MSDKNHNDDIELEALFANARAHPPVVPHEMMARVIADAKTMQPSGTGSRWRNWFAAFGGLPALGGLVTATCVGFWMGVAPPDILPDLAAAVMGVETTANPEYEGSVINGYGWDIGEG</sequence>
<dbReference type="EMBL" id="JAABNT010000019">
    <property type="protein sequence ID" value="NEK24637.1"/>
    <property type="molecule type" value="Genomic_DNA"/>
</dbReference>
<dbReference type="Proteomes" id="UP000468591">
    <property type="component" value="Unassembled WGS sequence"/>
</dbReference>
<evidence type="ECO:0000313" key="3">
    <source>
        <dbReference type="Proteomes" id="UP000468591"/>
    </source>
</evidence>
<dbReference type="AlphaFoldDB" id="A0A6P0CFD1"/>
<accession>A0A6P0CFD1</accession>
<organism evidence="2 3">
    <name type="scientific">Sulfitobacter sediminilitoris</name>
    <dbReference type="NCBI Taxonomy" id="2698830"/>
    <lineage>
        <taxon>Bacteria</taxon>
        <taxon>Pseudomonadati</taxon>
        <taxon>Pseudomonadota</taxon>
        <taxon>Alphaproteobacteria</taxon>
        <taxon>Rhodobacterales</taxon>
        <taxon>Roseobacteraceae</taxon>
        <taxon>Sulfitobacter</taxon>
    </lineage>
</organism>
<keyword evidence="3" id="KW-1185">Reference proteome</keyword>
<evidence type="ECO:0008006" key="4">
    <source>
        <dbReference type="Google" id="ProtNLM"/>
    </source>
</evidence>